<dbReference type="STRING" id="2162.BRM9_0166"/>
<dbReference type="PANTHER" id="PTHR33930:SF2">
    <property type="entry name" value="BLR3452 PROTEIN"/>
    <property type="match status" value="1"/>
</dbReference>
<dbReference type="PANTHER" id="PTHR33930">
    <property type="entry name" value="ALKYL HYDROPEROXIDE REDUCTASE AHPD"/>
    <property type="match status" value="1"/>
</dbReference>
<dbReference type="AlphaFoldDB" id="A0A090I942"/>
<feature type="domain" description="Carboxymuconolactone decarboxylase-like" evidence="1">
    <location>
        <begin position="25"/>
        <end position="106"/>
    </location>
</feature>
<evidence type="ECO:0000313" key="5">
    <source>
        <dbReference type="Proteomes" id="UP000062768"/>
    </source>
</evidence>
<reference evidence="2" key="1">
    <citation type="submission" date="2013-12" db="EMBL/GenBank/DDBJ databases">
        <title>The complete genome sequence of Methanobacterium sp. BRM9.</title>
        <authorList>
            <consortium name="Pastoral Greenhouse Gas Research Consortium"/>
            <person name="Kelly W.J."/>
            <person name="Leahy S.C."/>
            <person name="Perry R."/>
            <person name="Li D."/>
            <person name="Altermann E."/>
            <person name="Lambie S.C."/>
            <person name="Attwood G.T."/>
        </authorList>
    </citation>
    <scope>NUCLEOTIDE SEQUENCE [LARGE SCALE GENOMIC DNA]</scope>
    <source>
        <strain evidence="2">BRM9</strain>
    </source>
</reference>
<organism evidence="3">
    <name type="scientific">Methanobacterium formicicum</name>
    <dbReference type="NCBI Taxonomy" id="2162"/>
    <lineage>
        <taxon>Archaea</taxon>
        <taxon>Methanobacteriati</taxon>
        <taxon>Methanobacteriota</taxon>
        <taxon>Methanomada group</taxon>
        <taxon>Methanobacteria</taxon>
        <taxon>Methanobacteriales</taxon>
        <taxon>Methanobacteriaceae</taxon>
        <taxon>Methanobacterium</taxon>
    </lineage>
</organism>
<proteinExistence type="predicted"/>
<dbReference type="GO" id="GO:0051920">
    <property type="term" value="F:peroxiredoxin activity"/>
    <property type="evidence" value="ECO:0007669"/>
    <property type="project" value="InterPro"/>
</dbReference>
<evidence type="ECO:0000313" key="2">
    <source>
        <dbReference type="EMBL" id="AIS30995.1"/>
    </source>
</evidence>
<dbReference type="KEGG" id="mfc:BRM9_0166"/>
<accession>A0A090I942</accession>
<dbReference type="InterPro" id="IPR029032">
    <property type="entry name" value="AhpD-like"/>
</dbReference>
<keyword evidence="5" id="KW-1185">Reference proteome</keyword>
<dbReference type="Gene3D" id="1.20.1290.10">
    <property type="entry name" value="AhpD-like"/>
    <property type="match status" value="1"/>
</dbReference>
<sequence>MQEMVNTMEKELPKHYKSIRSRYEEYGRALSELGKTIKESGPIDNKTAHLIQLGGAAAIRSEGGVHSHARRALEAGASPDEVYHSVLLLTSVIGFPNVAAAISWIDDIVLDK</sequence>
<dbReference type="KEGG" id="mfi:DSM1535_1484"/>
<reference evidence="3" key="2">
    <citation type="submission" date="2014-08" db="EMBL/GenBank/DDBJ databases">
        <authorList>
            <person name="Wibberg D."/>
        </authorList>
    </citation>
    <scope>NUCLEOTIDE SEQUENCE</scope>
</reference>
<dbReference type="Proteomes" id="UP000029661">
    <property type="component" value="Chromosome"/>
</dbReference>
<dbReference type="EMBL" id="LN515531">
    <property type="protein sequence ID" value="CEA13817.1"/>
    <property type="molecule type" value="Genomic_DNA"/>
</dbReference>
<dbReference type="EMBL" id="LN734822">
    <property type="protein sequence ID" value="CEL23787.1"/>
    <property type="molecule type" value="Genomic_DNA"/>
</dbReference>
<dbReference type="Proteomes" id="UP000062768">
    <property type="component" value="Chromosome I"/>
</dbReference>
<dbReference type="EMBL" id="CP006933">
    <property type="protein sequence ID" value="AIS30995.1"/>
    <property type="molecule type" value="Genomic_DNA"/>
</dbReference>
<dbReference type="Pfam" id="PF02627">
    <property type="entry name" value="CMD"/>
    <property type="match status" value="1"/>
</dbReference>
<protein>
    <submittedName>
        <fullName evidence="2">Carboxymuconolactone decarboxylase family protein</fullName>
    </submittedName>
</protein>
<dbReference type="InterPro" id="IPR003779">
    <property type="entry name" value="CMD-like"/>
</dbReference>
<evidence type="ECO:0000259" key="1">
    <source>
        <dbReference type="Pfam" id="PF02627"/>
    </source>
</evidence>
<gene>
    <name evidence="2" type="ORF">BRM9_0166</name>
    <name evidence="3" type="ORF">DSM1535_1484</name>
    <name evidence="4" type="ORF">MB9_0131</name>
</gene>
<dbReference type="SUPFAM" id="SSF69118">
    <property type="entry name" value="AhpD-like"/>
    <property type="match status" value="1"/>
</dbReference>
<dbReference type="PATRIC" id="fig|2162.10.peg.136"/>
<dbReference type="GeneID" id="26738399"/>
<dbReference type="RefSeq" id="WP_023991258.1">
    <property type="nucleotide sequence ID" value="NZ_LN734822.1"/>
</dbReference>
<evidence type="ECO:0000313" key="4">
    <source>
        <dbReference type="EMBL" id="CEL23787.1"/>
    </source>
</evidence>
<evidence type="ECO:0000313" key="3">
    <source>
        <dbReference type="EMBL" id="CEA13817.1"/>
    </source>
</evidence>
<reference evidence="4" key="3">
    <citation type="submission" date="2014-09" db="EMBL/GenBank/DDBJ databases">
        <authorList>
            <person name="Bishop-Lilly K.A."/>
            <person name="Broomall S.M."/>
            <person name="Chain P.S."/>
            <person name="Chertkov O."/>
            <person name="Coyne S.R."/>
            <person name="Daligault H.E."/>
            <person name="Davenport K.W."/>
            <person name="Erkkila T."/>
            <person name="Frey K.G."/>
            <person name="Gibbons H.S."/>
            <person name="Gu W."/>
            <person name="Jaissle J."/>
            <person name="Johnson S.L."/>
            <person name="Koroleva G.I."/>
            <person name="Ladner J.T."/>
            <person name="Lo C.-C."/>
            <person name="Minogue T.D."/>
            <person name="Munk C."/>
            <person name="Palacios G.F."/>
            <person name="Redden C.L."/>
            <person name="Rosenzweig C.N."/>
            <person name="Scholz M.B."/>
            <person name="Teshima H."/>
            <person name="Xu Y."/>
        </authorList>
    </citation>
    <scope>NUCLEOTIDE SEQUENCE</scope>
    <source>
        <strain evidence="4">Mb9</strain>
    </source>
</reference>
<name>A0A090I942_METFO</name>